<sequence length="137" mass="14734">MEVVELKVRLHCKACEKTVRKALCNLKGVRCVQIDRGSSSPSSSSKNIASKITVMGYMERKEVVRAVLKTGRKVQLLLPPPAAAAAAMAPMMSISDDRIMEAAAASPKLPRGGFKCIIPQCARFYKSSSGATAKSTY</sequence>
<evidence type="ECO:0000259" key="2">
    <source>
        <dbReference type="PROSITE" id="PS50846"/>
    </source>
</evidence>
<evidence type="ECO:0000313" key="3">
    <source>
        <dbReference type="EMBL" id="CAL1408611.1"/>
    </source>
</evidence>
<proteinExistence type="predicted"/>
<dbReference type="GO" id="GO:0046872">
    <property type="term" value="F:metal ion binding"/>
    <property type="evidence" value="ECO:0007669"/>
    <property type="project" value="UniProtKB-KW"/>
</dbReference>
<keyword evidence="4" id="KW-1185">Reference proteome</keyword>
<dbReference type="SUPFAM" id="SSF55008">
    <property type="entry name" value="HMA, heavy metal-associated domain"/>
    <property type="match status" value="1"/>
</dbReference>
<dbReference type="EMBL" id="OZ034821">
    <property type="protein sequence ID" value="CAL1408611.1"/>
    <property type="molecule type" value="Genomic_DNA"/>
</dbReference>
<dbReference type="Proteomes" id="UP001497516">
    <property type="component" value="Chromosome 8"/>
</dbReference>
<dbReference type="AlphaFoldDB" id="A0AAV2GD26"/>
<accession>A0AAV2GD26</accession>
<dbReference type="Gene3D" id="3.30.70.100">
    <property type="match status" value="1"/>
</dbReference>
<gene>
    <name evidence="3" type="ORF">LTRI10_LOCUS48188</name>
</gene>
<evidence type="ECO:0000256" key="1">
    <source>
        <dbReference type="ARBA" id="ARBA00022723"/>
    </source>
</evidence>
<dbReference type="PANTHER" id="PTHR22814">
    <property type="entry name" value="COPPER TRANSPORT PROTEIN ATOX1-RELATED"/>
    <property type="match status" value="1"/>
</dbReference>
<dbReference type="InterPro" id="IPR006121">
    <property type="entry name" value="HMA_dom"/>
</dbReference>
<feature type="domain" description="HMA" evidence="2">
    <location>
        <begin position="1"/>
        <end position="75"/>
    </location>
</feature>
<protein>
    <recommendedName>
        <fullName evidence="2">HMA domain-containing protein</fullName>
    </recommendedName>
</protein>
<name>A0AAV2GD26_9ROSI</name>
<dbReference type="PANTHER" id="PTHR22814:SF290">
    <property type="entry name" value="HMA DOMAIN-CONTAINING PROTEIN"/>
    <property type="match status" value="1"/>
</dbReference>
<dbReference type="CDD" id="cd00371">
    <property type="entry name" value="HMA"/>
    <property type="match status" value="1"/>
</dbReference>
<keyword evidence="1" id="KW-0479">Metal-binding</keyword>
<dbReference type="PROSITE" id="PS50846">
    <property type="entry name" value="HMA_2"/>
    <property type="match status" value="1"/>
</dbReference>
<evidence type="ECO:0000313" key="4">
    <source>
        <dbReference type="Proteomes" id="UP001497516"/>
    </source>
</evidence>
<dbReference type="InterPro" id="IPR036163">
    <property type="entry name" value="HMA_dom_sf"/>
</dbReference>
<reference evidence="3 4" key="1">
    <citation type="submission" date="2024-04" db="EMBL/GenBank/DDBJ databases">
        <authorList>
            <person name="Fracassetti M."/>
        </authorList>
    </citation>
    <scope>NUCLEOTIDE SEQUENCE [LARGE SCALE GENOMIC DNA]</scope>
</reference>
<organism evidence="3 4">
    <name type="scientific">Linum trigynum</name>
    <dbReference type="NCBI Taxonomy" id="586398"/>
    <lineage>
        <taxon>Eukaryota</taxon>
        <taxon>Viridiplantae</taxon>
        <taxon>Streptophyta</taxon>
        <taxon>Embryophyta</taxon>
        <taxon>Tracheophyta</taxon>
        <taxon>Spermatophyta</taxon>
        <taxon>Magnoliopsida</taxon>
        <taxon>eudicotyledons</taxon>
        <taxon>Gunneridae</taxon>
        <taxon>Pentapetalae</taxon>
        <taxon>rosids</taxon>
        <taxon>fabids</taxon>
        <taxon>Malpighiales</taxon>
        <taxon>Linaceae</taxon>
        <taxon>Linum</taxon>
    </lineage>
</organism>